<organism evidence="12 13">
    <name type="scientific">Liquorilactobacillus hordei DSM 19519</name>
    <dbReference type="NCBI Taxonomy" id="1423759"/>
    <lineage>
        <taxon>Bacteria</taxon>
        <taxon>Bacillati</taxon>
        <taxon>Bacillota</taxon>
        <taxon>Bacilli</taxon>
        <taxon>Lactobacillales</taxon>
        <taxon>Lactobacillaceae</taxon>
        <taxon>Liquorilactobacillus</taxon>
    </lineage>
</organism>
<evidence type="ECO:0000256" key="1">
    <source>
        <dbReference type="ARBA" id="ARBA00004651"/>
    </source>
</evidence>
<dbReference type="Gene3D" id="1.10.3720.10">
    <property type="entry name" value="MetI-like"/>
    <property type="match status" value="1"/>
</dbReference>
<keyword evidence="3" id="KW-1003">Cell membrane</keyword>
<dbReference type="STRING" id="1423759.FC92_GL000971"/>
<evidence type="ECO:0000256" key="4">
    <source>
        <dbReference type="ARBA" id="ARBA00022692"/>
    </source>
</evidence>
<reference evidence="12 13" key="1">
    <citation type="journal article" date="2015" name="Genome Announc.">
        <title>Expanding the biotechnology potential of lactobacilli through comparative genomics of 213 strains and associated genera.</title>
        <authorList>
            <person name="Sun Z."/>
            <person name="Harris H.M."/>
            <person name="McCann A."/>
            <person name="Guo C."/>
            <person name="Argimon S."/>
            <person name="Zhang W."/>
            <person name="Yang X."/>
            <person name="Jeffery I.B."/>
            <person name="Cooney J.C."/>
            <person name="Kagawa T.F."/>
            <person name="Liu W."/>
            <person name="Song Y."/>
            <person name="Salvetti E."/>
            <person name="Wrobel A."/>
            <person name="Rasinkangas P."/>
            <person name="Parkhill J."/>
            <person name="Rea M.C."/>
            <person name="O'Sullivan O."/>
            <person name="Ritari J."/>
            <person name="Douillard F.P."/>
            <person name="Paul Ross R."/>
            <person name="Yang R."/>
            <person name="Briner A.E."/>
            <person name="Felis G.E."/>
            <person name="de Vos W.M."/>
            <person name="Barrangou R."/>
            <person name="Klaenhammer T.R."/>
            <person name="Caufield P.W."/>
            <person name="Cui Y."/>
            <person name="Zhang H."/>
            <person name="O'Toole P.W."/>
        </authorList>
    </citation>
    <scope>NUCLEOTIDE SEQUENCE [LARGE SCALE GENOMIC DNA]</scope>
    <source>
        <strain evidence="12 13">DSM 19519</strain>
    </source>
</reference>
<keyword evidence="5" id="KW-0571">Peptide transport</keyword>
<evidence type="ECO:0000256" key="3">
    <source>
        <dbReference type="ARBA" id="ARBA00022475"/>
    </source>
</evidence>
<protein>
    <submittedName>
        <fullName evidence="12">Peptide ABC transporter permease</fullName>
    </submittedName>
</protein>
<feature type="transmembrane region" description="Helical" evidence="10">
    <location>
        <begin position="145"/>
        <end position="167"/>
    </location>
</feature>
<evidence type="ECO:0000256" key="8">
    <source>
        <dbReference type="ARBA" id="ARBA00023136"/>
    </source>
</evidence>
<dbReference type="AlphaFoldDB" id="A0A0R1ME84"/>
<comment type="subcellular location">
    <subcellularLocation>
        <location evidence="1 10">Cell membrane</location>
        <topology evidence="1 10">Multi-pass membrane protein</topology>
    </subcellularLocation>
</comment>
<feature type="transmembrane region" description="Helical" evidence="10">
    <location>
        <begin position="253"/>
        <end position="273"/>
    </location>
</feature>
<dbReference type="Proteomes" id="UP000051448">
    <property type="component" value="Unassembled WGS sequence"/>
</dbReference>
<proteinExistence type="inferred from homology"/>
<evidence type="ECO:0000256" key="2">
    <source>
        <dbReference type="ARBA" id="ARBA00022448"/>
    </source>
</evidence>
<feature type="transmembrane region" description="Helical" evidence="10">
    <location>
        <begin position="309"/>
        <end position="329"/>
    </location>
</feature>
<dbReference type="PATRIC" id="fig|1423759.3.peg.1026"/>
<evidence type="ECO:0000256" key="7">
    <source>
        <dbReference type="ARBA" id="ARBA00022989"/>
    </source>
</evidence>
<feature type="transmembrane region" description="Helical" evidence="10">
    <location>
        <begin position="179"/>
        <end position="197"/>
    </location>
</feature>
<feature type="transmembrane region" description="Helical" evidence="10">
    <location>
        <begin position="203"/>
        <end position="222"/>
    </location>
</feature>
<feature type="domain" description="ABC transmembrane type-1" evidence="11">
    <location>
        <begin position="141"/>
        <end position="329"/>
    </location>
</feature>
<dbReference type="NCBIfam" id="NF043080">
    <property type="entry name" value="MMSYN1_0166"/>
    <property type="match status" value="1"/>
</dbReference>
<evidence type="ECO:0000313" key="12">
    <source>
        <dbReference type="EMBL" id="KRL06177.1"/>
    </source>
</evidence>
<evidence type="ECO:0000256" key="6">
    <source>
        <dbReference type="ARBA" id="ARBA00022927"/>
    </source>
</evidence>
<name>A0A0R1ME84_9LACO</name>
<feature type="transmembrane region" description="Helical" evidence="10">
    <location>
        <begin position="76"/>
        <end position="97"/>
    </location>
</feature>
<evidence type="ECO:0000313" key="13">
    <source>
        <dbReference type="Proteomes" id="UP000051448"/>
    </source>
</evidence>
<dbReference type="InterPro" id="IPR054864">
    <property type="entry name" value="OppC_permease"/>
</dbReference>
<dbReference type="InterPro" id="IPR035906">
    <property type="entry name" value="MetI-like_sf"/>
</dbReference>
<dbReference type="GO" id="GO:0055085">
    <property type="term" value="P:transmembrane transport"/>
    <property type="evidence" value="ECO:0007669"/>
    <property type="project" value="InterPro"/>
</dbReference>
<dbReference type="Pfam" id="PF00528">
    <property type="entry name" value="BPD_transp_1"/>
    <property type="match status" value="1"/>
</dbReference>
<dbReference type="GO" id="GO:0015031">
    <property type="term" value="P:protein transport"/>
    <property type="evidence" value="ECO:0007669"/>
    <property type="project" value="UniProtKB-KW"/>
</dbReference>
<evidence type="ECO:0000256" key="10">
    <source>
        <dbReference type="RuleBase" id="RU363032"/>
    </source>
</evidence>
<keyword evidence="6" id="KW-0653">Protein transport</keyword>
<dbReference type="GO" id="GO:0005886">
    <property type="term" value="C:plasma membrane"/>
    <property type="evidence" value="ECO:0007669"/>
    <property type="project" value="UniProtKB-SubCell"/>
</dbReference>
<keyword evidence="4 10" id="KW-0812">Transmembrane</keyword>
<dbReference type="InterPro" id="IPR000515">
    <property type="entry name" value="MetI-like"/>
</dbReference>
<accession>A0A0R1ME84</accession>
<keyword evidence="8 10" id="KW-0472">Membrane</keyword>
<keyword evidence="2 10" id="KW-0813">Transport</keyword>
<comment type="similarity">
    <text evidence="9">Belongs to the binding-protein-dependent transport system permease family. OppBC subfamily.</text>
</comment>
<gene>
    <name evidence="12" type="ORF">FC92_GL000971</name>
</gene>
<dbReference type="PANTHER" id="PTHR43386">
    <property type="entry name" value="OLIGOPEPTIDE TRANSPORT SYSTEM PERMEASE PROTEIN APPC"/>
    <property type="match status" value="1"/>
</dbReference>
<dbReference type="EMBL" id="AZDX01000029">
    <property type="protein sequence ID" value="KRL06177.1"/>
    <property type="molecule type" value="Genomic_DNA"/>
</dbReference>
<evidence type="ECO:0000256" key="5">
    <source>
        <dbReference type="ARBA" id="ARBA00022856"/>
    </source>
</evidence>
<keyword evidence="7 10" id="KW-1133">Transmembrane helix</keyword>
<keyword evidence="13" id="KW-1185">Reference proteome</keyword>
<comment type="caution">
    <text evidence="12">The sequence shown here is derived from an EMBL/GenBank/DDBJ whole genome shotgun (WGS) entry which is preliminary data.</text>
</comment>
<evidence type="ECO:0000256" key="9">
    <source>
        <dbReference type="ARBA" id="ARBA00024202"/>
    </source>
</evidence>
<sequence>MILESSFPRRETSNIAVQEELKQAEVYEVNTVVSVDNITENDFAVVSLDNKENEKIDTPKYSYWGSVAKKFLFSKITIFMLALMTFILLMSFIQPLFSGYSLSSVGNINDFNARYNWPSLKYWFGTDADGNSLFDAIWAGARTSISIGVIASLITEVIGVIIGSIWGVSKKIDRIMLEIYNVIANVPSLLIIIVLSYSFGNGFWNLIFAMTCTSWIGTAYFMRVQVMIMREREYNVASKTLGTPMNRIIFRNILPYLTSVIVTDVSMALPSFISYEVFLSFLGVGLSQNVPSLGRLISQYSPYMTTYPYLFWLPVLVLALITISLYIIGQRLADASDPRTHM</sequence>
<dbReference type="GO" id="GO:0015833">
    <property type="term" value="P:peptide transport"/>
    <property type="evidence" value="ECO:0007669"/>
    <property type="project" value="UniProtKB-KW"/>
</dbReference>
<dbReference type="InterPro" id="IPR050366">
    <property type="entry name" value="BP-dependent_transpt_permease"/>
</dbReference>
<dbReference type="CDD" id="cd06261">
    <property type="entry name" value="TM_PBP2"/>
    <property type="match status" value="1"/>
</dbReference>
<dbReference type="PROSITE" id="PS50928">
    <property type="entry name" value="ABC_TM1"/>
    <property type="match status" value="1"/>
</dbReference>
<evidence type="ECO:0000259" key="11">
    <source>
        <dbReference type="PROSITE" id="PS50928"/>
    </source>
</evidence>
<dbReference type="SUPFAM" id="SSF161098">
    <property type="entry name" value="MetI-like"/>
    <property type="match status" value="1"/>
</dbReference>
<dbReference type="PANTHER" id="PTHR43386:SF24">
    <property type="entry name" value="OLIGOPEPTIDE TRANSPORT SYSTEM PERMEASE PROTEIN AMID"/>
    <property type="match status" value="1"/>
</dbReference>